<evidence type="ECO:0000313" key="1">
    <source>
        <dbReference type="EMBL" id="ANP43598.1"/>
    </source>
</evidence>
<dbReference type="OrthoDB" id="9921497at2"/>
<keyword evidence="1" id="KW-0614">Plasmid</keyword>
<geneLocation type="plasmid" evidence="1 2">
    <name>unnamed4</name>
</geneLocation>
<sequence length="205" mass="22438">MVGIVTSIYQQMYDAIEACDEPCEVLVIGSNDGAGSARWRIPDSVSSVRRFDALAEPDGHVERAVVHNHAGILTFFQVDTSKEPPADWIKGISSLRPGSNAQNLRSGSGKDRDFISAHRVLRPVPLTPVRTLGTPGVPKFFILDIEGMDYDVSLSLFRSGDVVGVGCEHALMSSDEVILLRCAAIESRFRFVFGEEDAIFLREEG</sequence>
<protein>
    <recommendedName>
        <fullName evidence="3">Methyltransferase FkbM domain-containing protein</fullName>
    </recommendedName>
</protein>
<reference evidence="1 2" key="1">
    <citation type="journal article" date="2016" name="ISME J.">
        <title>Global occurrence and heterogeneity of the Roseobacter-clade species Ruegeria mobilis.</title>
        <authorList>
            <person name="Sonnenschein E."/>
            <person name="Gram L."/>
        </authorList>
    </citation>
    <scope>NUCLEOTIDE SEQUENCE [LARGE SCALE GENOMIC DNA]</scope>
    <source>
        <strain evidence="1 2">F1926</strain>
        <plasmid evidence="1 2">unnamed4</plasmid>
    </source>
</reference>
<proteinExistence type="predicted"/>
<accession>A0A1B1AAP5</accession>
<organism evidence="1 2">
    <name type="scientific">Tritonibacter mobilis F1926</name>
    <dbReference type="NCBI Taxonomy" id="1265309"/>
    <lineage>
        <taxon>Bacteria</taxon>
        <taxon>Pseudomonadati</taxon>
        <taxon>Pseudomonadota</taxon>
        <taxon>Alphaproteobacteria</taxon>
        <taxon>Rhodobacterales</taxon>
        <taxon>Paracoccaceae</taxon>
        <taxon>Tritonibacter</taxon>
    </lineage>
</organism>
<gene>
    <name evidence="1" type="ORF">K529_022860</name>
</gene>
<name>A0A1B1AAP5_9RHOB</name>
<dbReference type="Proteomes" id="UP000013243">
    <property type="component" value="Plasmid unnamed4"/>
</dbReference>
<dbReference type="KEGG" id="rmb:K529_022860"/>
<evidence type="ECO:0008006" key="3">
    <source>
        <dbReference type="Google" id="ProtNLM"/>
    </source>
</evidence>
<dbReference type="EMBL" id="CP015234">
    <property type="protein sequence ID" value="ANP43598.1"/>
    <property type="molecule type" value="Genomic_DNA"/>
</dbReference>
<evidence type="ECO:0000313" key="2">
    <source>
        <dbReference type="Proteomes" id="UP000013243"/>
    </source>
</evidence>
<dbReference type="AlphaFoldDB" id="A0A1B1AAP5"/>